<dbReference type="InterPro" id="IPR036691">
    <property type="entry name" value="Endo/exonu/phosph_ase_sf"/>
</dbReference>
<comment type="similarity">
    <text evidence="1">Belongs to the SDA1 family.</text>
</comment>
<dbReference type="Pfam" id="PF08158">
    <property type="entry name" value="SDA1_HEAT"/>
    <property type="match status" value="2"/>
</dbReference>
<feature type="domain" description="SDA1 N-terminal" evidence="2">
    <location>
        <begin position="1"/>
        <end position="55"/>
    </location>
</feature>
<evidence type="ECO:0000256" key="1">
    <source>
        <dbReference type="RuleBase" id="RU365057"/>
    </source>
</evidence>
<organism evidence="3 4">
    <name type="scientific">Vitis vinifera</name>
    <name type="common">Grape</name>
    <dbReference type="NCBI Taxonomy" id="29760"/>
    <lineage>
        <taxon>Eukaryota</taxon>
        <taxon>Viridiplantae</taxon>
        <taxon>Streptophyta</taxon>
        <taxon>Embryophyta</taxon>
        <taxon>Tracheophyta</taxon>
        <taxon>Spermatophyta</taxon>
        <taxon>Magnoliopsida</taxon>
        <taxon>eudicotyledons</taxon>
        <taxon>Gunneridae</taxon>
        <taxon>Pentapetalae</taxon>
        <taxon>rosids</taxon>
        <taxon>Vitales</taxon>
        <taxon>Vitaceae</taxon>
        <taxon>Viteae</taxon>
        <taxon>Vitis</taxon>
    </lineage>
</organism>
<protein>
    <recommendedName>
        <fullName evidence="1">Protein SDA1</fullName>
    </recommendedName>
</protein>
<dbReference type="PANTHER" id="PTHR12730:SF0">
    <property type="entry name" value="PROTEIN SDA1 HOMOLOG"/>
    <property type="match status" value="1"/>
</dbReference>
<comment type="caution">
    <text evidence="3">The sequence shown here is derived from an EMBL/GenBank/DDBJ whole genome shotgun (WGS) entry which is preliminary data.</text>
</comment>
<dbReference type="GO" id="GO:0042273">
    <property type="term" value="P:ribosomal large subunit biogenesis"/>
    <property type="evidence" value="ECO:0007669"/>
    <property type="project" value="UniProtKB-UniRule"/>
</dbReference>
<dbReference type="EMBL" id="QGNW01000061">
    <property type="protein sequence ID" value="RVX04286.1"/>
    <property type="molecule type" value="Genomic_DNA"/>
</dbReference>
<comment type="subcellular location">
    <subcellularLocation>
        <location evidence="1">Nucleus</location>
        <location evidence="1">Nucleolus</location>
    </subcellularLocation>
</comment>
<dbReference type="SUPFAM" id="SSF56219">
    <property type="entry name" value="DNase I-like"/>
    <property type="match status" value="1"/>
</dbReference>
<dbReference type="PANTHER" id="PTHR12730">
    <property type="entry name" value="HSDA/SDA1-RELATED"/>
    <property type="match status" value="1"/>
</dbReference>
<gene>
    <name evidence="3" type="primary">sdad1_2</name>
    <name evidence="3" type="ORF">CK203_018386</name>
</gene>
<accession>A0A438J5W2</accession>
<keyword evidence="1" id="KW-0813">Transport</keyword>
<evidence type="ECO:0000313" key="4">
    <source>
        <dbReference type="Proteomes" id="UP000288805"/>
    </source>
</evidence>
<feature type="domain" description="SDA1 N-terminal" evidence="2">
    <location>
        <begin position="63"/>
        <end position="153"/>
    </location>
</feature>
<keyword evidence="1" id="KW-0653">Protein transport</keyword>
<name>A0A438J5W2_VITVI</name>
<dbReference type="Proteomes" id="UP000288805">
    <property type="component" value="Unassembled WGS sequence"/>
</dbReference>
<comment type="function">
    <text evidence="1">Required for 60S pre-ribosomal subunits export to the cytoplasm.</text>
</comment>
<dbReference type="Gene3D" id="3.60.10.10">
    <property type="entry name" value="Endonuclease/exonuclease/phosphatase"/>
    <property type="match status" value="1"/>
</dbReference>
<dbReference type="GO" id="GO:0015031">
    <property type="term" value="P:protein transport"/>
    <property type="evidence" value="ECO:0007669"/>
    <property type="project" value="UniProtKB-KW"/>
</dbReference>
<dbReference type="AlphaFoldDB" id="A0A438J5W2"/>
<keyword evidence="1" id="KW-0690">Ribosome biogenesis</keyword>
<evidence type="ECO:0000259" key="2">
    <source>
        <dbReference type="Pfam" id="PF08158"/>
    </source>
</evidence>
<dbReference type="InterPro" id="IPR012977">
    <property type="entry name" value="SDA1_N"/>
</dbReference>
<dbReference type="GO" id="GO:0005730">
    <property type="term" value="C:nucleolus"/>
    <property type="evidence" value="ECO:0007669"/>
    <property type="project" value="UniProtKB-SubCell"/>
</dbReference>
<dbReference type="InterPro" id="IPR027312">
    <property type="entry name" value="Sda1"/>
</dbReference>
<dbReference type="GO" id="GO:0000055">
    <property type="term" value="P:ribosomal large subunit export from nucleus"/>
    <property type="evidence" value="ECO:0007669"/>
    <property type="project" value="UniProtKB-UniRule"/>
</dbReference>
<reference evidence="3 4" key="1">
    <citation type="journal article" date="2018" name="PLoS Genet.">
        <title>Population sequencing reveals clonal diversity and ancestral inbreeding in the grapevine cultivar Chardonnay.</title>
        <authorList>
            <person name="Roach M.J."/>
            <person name="Johnson D.L."/>
            <person name="Bohlmann J."/>
            <person name="van Vuuren H.J."/>
            <person name="Jones S.J."/>
            <person name="Pretorius I.S."/>
            <person name="Schmidt S.A."/>
            <person name="Borneman A.R."/>
        </authorList>
    </citation>
    <scope>NUCLEOTIDE SEQUENCE [LARGE SCALE GENOMIC DNA]</scope>
    <source>
        <strain evidence="4">cv. Chardonnay</strain>
        <tissue evidence="3">Leaf</tissue>
    </source>
</reference>
<keyword evidence="1" id="KW-0539">Nucleus</keyword>
<evidence type="ECO:0000313" key="3">
    <source>
        <dbReference type="EMBL" id="RVX04286.1"/>
    </source>
</evidence>
<proteinExistence type="inferred from homology"/>
<sequence length="298" mass="34516">MNQKHKNEAQNRALQNILFPMLQQEDEAQAKRSLITLCDLHRRKVWFDDRTANAVYDDDSDGSSSEDETPQKPQVVLSKGDVYKAHHKGTLASKKKKKAKLQRVIRNMKRKQRLSSEKGISNNYSPLNHLKDAQGFSEKLFSRLQTCNERFEKIFLDGDGLVWIFTGVYGPFTRKERESMWEELRAIRGIWDDPWCLGGDFNVTLSQKERSSQGIKWSNEKGVVQSRLSRPTSNHFPILLKGGGLSRGPSQFRFENMWLKVDGFKDLLRDWWQGAGRRGRASFRLTAKMKVLKEKIKV</sequence>